<dbReference type="Pfam" id="PF04177">
    <property type="entry name" value="TAP42"/>
    <property type="match status" value="2"/>
</dbReference>
<feature type="region of interest" description="Disordered" evidence="1">
    <location>
        <begin position="194"/>
        <end position="223"/>
    </location>
</feature>
<feature type="compositionally biased region" description="Acidic residues" evidence="1">
    <location>
        <begin position="214"/>
        <end position="223"/>
    </location>
</feature>
<keyword evidence="3" id="KW-1185">Reference proteome</keyword>
<feature type="compositionally biased region" description="Basic and acidic residues" evidence="1">
    <location>
        <begin position="194"/>
        <end position="203"/>
    </location>
</feature>
<protein>
    <submittedName>
        <fullName evidence="2">Uncharacterized protein</fullName>
    </submittedName>
</protein>
<sequence>MLAYTIRNGGTEDAYVLASALFEQARKIHTIASESSVDQDLLMKGCELLRQCEEMVSKLGLFSLNETKDDISTVNLKYILSSSIVNNREAALSAKHIMKDVSVHCEVMVQITFVRIGKGGLLLFFDKPGKTAYTKPIKVPYYLAELTEKFAEDGRIKVLKASQAKLKLVPEEEMETSKQGGANTFADHRAKKVGAERASERSTKASALSTPVETGEDDVLDDDGEEEREAWLTTISLASSKGLDLLEMLNKEKKCYLLLRKSSFRYYDGEQEFSQLVLDERTKSAETGHRDAAARAYYTKPAAPITCATTSRCHVEGPVSQAHEHKHQPLIFGPASLVGRNITTNEKIAAQGKSVDDWKEKENLETLATRNLLLVRRQNDEQALVRAYLRLKQSVLL</sequence>
<gene>
    <name evidence="2" type="ORF">HAX54_019848</name>
</gene>
<dbReference type="EMBL" id="JACEIK010002406">
    <property type="protein sequence ID" value="MCD9560981.1"/>
    <property type="molecule type" value="Genomic_DNA"/>
</dbReference>
<evidence type="ECO:0000313" key="3">
    <source>
        <dbReference type="Proteomes" id="UP000823775"/>
    </source>
</evidence>
<comment type="caution">
    <text evidence="2">The sequence shown here is derived from an EMBL/GenBank/DDBJ whole genome shotgun (WGS) entry which is preliminary data.</text>
</comment>
<evidence type="ECO:0000256" key="1">
    <source>
        <dbReference type="SAM" id="MobiDB-lite"/>
    </source>
</evidence>
<dbReference type="Gene3D" id="1.25.40.540">
    <property type="entry name" value="TAP42-like family"/>
    <property type="match status" value="2"/>
</dbReference>
<dbReference type="InterPro" id="IPR038511">
    <property type="entry name" value="TAP42/TAP46-like_sf"/>
</dbReference>
<dbReference type="Proteomes" id="UP000823775">
    <property type="component" value="Unassembled WGS sequence"/>
</dbReference>
<name>A0ABS8USV2_DATST</name>
<dbReference type="InterPro" id="IPR007304">
    <property type="entry name" value="TAP46-like"/>
</dbReference>
<dbReference type="PANTHER" id="PTHR10933:SF9">
    <property type="entry name" value="IMMUNOGLOBULIN-BINDING PROTEIN 1"/>
    <property type="match status" value="1"/>
</dbReference>
<evidence type="ECO:0000313" key="2">
    <source>
        <dbReference type="EMBL" id="MCD9560981.1"/>
    </source>
</evidence>
<dbReference type="PANTHER" id="PTHR10933">
    <property type="entry name" value="IMMUNOGLOBULIN-BINDING PROTEIN 1"/>
    <property type="match status" value="1"/>
</dbReference>
<organism evidence="2 3">
    <name type="scientific">Datura stramonium</name>
    <name type="common">Jimsonweed</name>
    <name type="synonym">Common thornapple</name>
    <dbReference type="NCBI Taxonomy" id="4076"/>
    <lineage>
        <taxon>Eukaryota</taxon>
        <taxon>Viridiplantae</taxon>
        <taxon>Streptophyta</taxon>
        <taxon>Embryophyta</taxon>
        <taxon>Tracheophyta</taxon>
        <taxon>Spermatophyta</taxon>
        <taxon>Magnoliopsida</taxon>
        <taxon>eudicotyledons</taxon>
        <taxon>Gunneridae</taxon>
        <taxon>Pentapetalae</taxon>
        <taxon>asterids</taxon>
        <taxon>lamiids</taxon>
        <taxon>Solanales</taxon>
        <taxon>Solanaceae</taxon>
        <taxon>Solanoideae</taxon>
        <taxon>Datureae</taxon>
        <taxon>Datura</taxon>
    </lineage>
</organism>
<accession>A0ABS8USV2</accession>
<reference evidence="2 3" key="1">
    <citation type="journal article" date="2021" name="BMC Genomics">
        <title>Datura genome reveals duplications of psychoactive alkaloid biosynthetic genes and high mutation rate following tissue culture.</title>
        <authorList>
            <person name="Rajewski A."/>
            <person name="Carter-House D."/>
            <person name="Stajich J."/>
            <person name="Litt A."/>
        </authorList>
    </citation>
    <scope>NUCLEOTIDE SEQUENCE [LARGE SCALE GENOMIC DNA]</scope>
    <source>
        <strain evidence="2">AR-01</strain>
    </source>
</reference>
<proteinExistence type="predicted"/>